<keyword evidence="3" id="KW-0201">Cytochrome c-type biogenesis</keyword>
<feature type="domain" description="Thioredoxin" evidence="6">
    <location>
        <begin position="53"/>
        <end position="191"/>
    </location>
</feature>
<proteinExistence type="inferred from homology"/>
<gene>
    <name evidence="7" type="ORF">HHL10_25895</name>
</gene>
<dbReference type="AlphaFoldDB" id="A0A848FGY6"/>
<evidence type="ECO:0000256" key="3">
    <source>
        <dbReference type="ARBA" id="ARBA00022748"/>
    </source>
</evidence>
<dbReference type="GO" id="GO:0030288">
    <property type="term" value="C:outer membrane-bounded periplasmic space"/>
    <property type="evidence" value="ECO:0007669"/>
    <property type="project" value="InterPro"/>
</dbReference>
<evidence type="ECO:0000259" key="6">
    <source>
        <dbReference type="PROSITE" id="PS51352"/>
    </source>
</evidence>
<keyword evidence="4" id="KW-1015">Disulfide bond</keyword>
<dbReference type="CDD" id="cd03010">
    <property type="entry name" value="TlpA_like_DsbE"/>
    <property type="match status" value="1"/>
</dbReference>
<keyword evidence="5" id="KW-0676">Redox-active center</keyword>
<dbReference type="InterPro" id="IPR013766">
    <property type="entry name" value="Thioredoxin_domain"/>
</dbReference>
<sequence length="195" mass="21706">MAVPSPLRPRLRPESVRPARHRWRALLPLALLLGMVLLLAHGLQRDPRALPSALVGQPAPVFELPRLEAPDELLASSALRGRPWVLNVWASWCGPCREEVPQLQQLVERGVTVVGLNYKDETAAARRWLESAGHAPFEAMVRDADGRAALDWGVSAVPETFVIDADGIVRGRFVGALTPQVLKREFWPLWKKVQE</sequence>
<evidence type="ECO:0000256" key="2">
    <source>
        <dbReference type="ARBA" id="ARBA00007758"/>
    </source>
</evidence>
<reference evidence="7 8" key="1">
    <citation type="submission" date="2020-04" db="EMBL/GenBank/DDBJ databases">
        <title>Azohydromonas sp. isolated from soil.</title>
        <authorList>
            <person name="Dahal R.H."/>
        </authorList>
    </citation>
    <scope>NUCLEOTIDE SEQUENCE [LARGE SCALE GENOMIC DNA]</scope>
    <source>
        <strain evidence="7 8">G-1-1-14</strain>
    </source>
</reference>
<dbReference type="PROSITE" id="PS00194">
    <property type="entry name" value="THIOREDOXIN_1"/>
    <property type="match status" value="1"/>
</dbReference>
<dbReference type="GO" id="GO:0017004">
    <property type="term" value="P:cytochrome complex assembly"/>
    <property type="evidence" value="ECO:0007669"/>
    <property type="project" value="UniProtKB-KW"/>
</dbReference>
<dbReference type="SUPFAM" id="SSF52833">
    <property type="entry name" value="Thioredoxin-like"/>
    <property type="match status" value="1"/>
</dbReference>
<dbReference type="InterPro" id="IPR004799">
    <property type="entry name" value="Periplasmic_diS_OxRdtase_DsbE"/>
</dbReference>
<evidence type="ECO:0000313" key="7">
    <source>
        <dbReference type="EMBL" id="NML18406.1"/>
    </source>
</evidence>
<dbReference type="InterPro" id="IPR013740">
    <property type="entry name" value="Redoxin"/>
</dbReference>
<keyword evidence="8" id="KW-1185">Reference proteome</keyword>
<dbReference type="RefSeq" id="WP_169163305.1">
    <property type="nucleotide sequence ID" value="NZ_JABBFW010000032.1"/>
</dbReference>
<dbReference type="PANTHER" id="PTHR42852:SF6">
    <property type="entry name" value="THIOL:DISULFIDE INTERCHANGE PROTEIN DSBE"/>
    <property type="match status" value="1"/>
</dbReference>
<dbReference type="NCBIfam" id="TIGR00385">
    <property type="entry name" value="dsbE"/>
    <property type="match status" value="1"/>
</dbReference>
<dbReference type="EMBL" id="JABBFW010000032">
    <property type="protein sequence ID" value="NML18406.1"/>
    <property type="molecule type" value="Genomic_DNA"/>
</dbReference>
<dbReference type="InterPro" id="IPR050553">
    <property type="entry name" value="Thioredoxin_ResA/DsbE_sf"/>
</dbReference>
<protein>
    <submittedName>
        <fullName evidence="7">DsbE family thiol:disulfide interchange protein</fullName>
    </submittedName>
</protein>
<dbReference type="PANTHER" id="PTHR42852">
    <property type="entry name" value="THIOL:DISULFIDE INTERCHANGE PROTEIN DSBE"/>
    <property type="match status" value="1"/>
</dbReference>
<dbReference type="InterPro" id="IPR036249">
    <property type="entry name" value="Thioredoxin-like_sf"/>
</dbReference>
<dbReference type="Proteomes" id="UP000574067">
    <property type="component" value="Unassembled WGS sequence"/>
</dbReference>
<name>A0A848FGY6_9BURK</name>
<dbReference type="Gene3D" id="3.40.30.10">
    <property type="entry name" value="Glutaredoxin"/>
    <property type="match status" value="1"/>
</dbReference>
<dbReference type="InterPro" id="IPR017937">
    <property type="entry name" value="Thioredoxin_CS"/>
</dbReference>
<evidence type="ECO:0000256" key="1">
    <source>
        <dbReference type="ARBA" id="ARBA00004196"/>
    </source>
</evidence>
<dbReference type="GO" id="GO:0015036">
    <property type="term" value="F:disulfide oxidoreductase activity"/>
    <property type="evidence" value="ECO:0007669"/>
    <property type="project" value="InterPro"/>
</dbReference>
<evidence type="ECO:0000256" key="4">
    <source>
        <dbReference type="ARBA" id="ARBA00023157"/>
    </source>
</evidence>
<dbReference type="PROSITE" id="PS51352">
    <property type="entry name" value="THIOREDOXIN_2"/>
    <property type="match status" value="1"/>
</dbReference>
<comment type="similarity">
    <text evidence="2">Belongs to the thioredoxin family. DsbE subfamily.</text>
</comment>
<accession>A0A848FGY6</accession>
<dbReference type="Pfam" id="PF08534">
    <property type="entry name" value="Redoxin"/>
    <property type="match status" value="1"/>
</dbReference>
<comment type="subcellular location">
    <subcellularLocation>
        <location evidence="1">Cell envelope</location>
    </subcellularLocation>
</comment>
<organism evidence="7 8">
    <name type="scientific">Azohydromonas caseinilytica</name>
    <dbReference type="NCBI Taxonomy" id="2728836"/>
    <lineage>
        <taxon>Bacteria</taxon>
        <taxon>Pseudomonadati</taxon>
        <taxon>Pseudomonadota</taxon>
        <taxon>Betaproteobacteria</taxon>
        <taxon>Burkholderiales</taxon>
        <taxon>Sphaerotilaceae</taxon>
        <taxon>Azohydromonas</taxon>
    </lineage>
</organism>
<comment type="caution">
    <text evidence="7">The sequence shown here is derived from an EMBL/GenBank/DDBJ whole genome shotgun (WGS) entry which is preliminary data.</text>
</comment>
<evidence type="ECO:0000313" key="8">
    <source>
        <dbReference type="Proteomes" id="UP000574067"/>
    </source>
</evidence>
<evidence type="ECO:0000256" key="5">
    <source>
        <dbReference type="ARBA" id="ARBA00023284"/>
    </source>
</evidence>